<dbReference type="GeneID" id="9926520"/>
<dbReference type="KEGG" id="vg:9926520"/>
<dbReference type="Proteomes" id="UP000008731">
    <property type="component" value="Segment"/>
</dbReference>
<evidence type="ECO:0000313" key="1">
    <source>
        <dbReference type="EMBL" id="ADG59986.1"/>
    </source>
</evidence>
<dbReference type="OrthoDB" id="20005at10239"/>
<dbReference type="Pfam" id="PF11113">
    <property type="entry name" value="Phage_head_chap"/>
    <property type="match status" value="1"/>
</dbReference>
<dbReference type="RefSeq" id="YP_004010223.1">
    <property type="nucleotide sequence ID" value="NC_014663.1"/>
</dbReference>
<keyword evidence="2" id="KW-1185">Reference proteome</keyword>
<organism evidence="1 2">
    <name type="scientific">Acinetobacter phage Acj9</name>
    <dbReference type="NCBI Taxonomy" id="760939"/>
    <lineage>
        <taxon>Viruses</taxon>
        <taxon>Duplodnaviria</taxon>
        <taxon>Heunggongvirae</taxon>
        <taxon>Uroviricota</taxon>
        <taxon>Caudoviricetes</taxon>
        <taxon>Pantevenvirales</taxon>
        <taxon>Straboviridae</taxon>
        <taxon>Twarogvirinae</taxon>
        <taxon>Acajnonavirus</taxon>
        <taxon>Acajnonavirus acj9</taxon>
    </lineage>
</organism>
<protein>
    <submittedName>
        <fullName evidence="1">Gp40 membrane-associated initiation of head vertex protein</fullName>
    </submittedName>
</protein>
<proteinExistence type="predicted"/>
<name>E5EPM0_9CAUD</name>
<reference evidence="1 2" key="1">
    <citation type="journal article" date="2010" name="Virol. J.">
        <title>Genomes of the T4-related bacteriophages as windows on microbial genome evolution.</title>
        <authorList>
            <person name="Petrov V.M."/>
            <person name="Ratnayaka S."/>
            <person name="Nolan J.M."/>
            <person name="Miller E.S."/>
            <person name="Karam J.D."/>
        </authorList>
    </citation>
    <scope>NUCLEOTIDE SEQUENCE [LARGE SCALE GENOMIC DNA]</scope>
</reference>
<gene>
    <name evidence="1" type="primary">40</name>
    <name evidence="1" type="ORF">Acj9p086</name>
</gene>
<dbReference type="EMBL" id="HM004124">
    <property type="protein sequence ID" value="ADG59986.1"/>
    <property type="molecule type" value="Genomic_DNA"/>
</dbReference>
<sequence>MRKKTKTEVQVQGPGDALFNKSFDIVKESMKDVKQEILITLEDGSNHIVYLHDAKLSGKELTVDFSTFDEDRKPEIGEAVKACLQAQFTHSLARPKKRFSF</sequence>
<dbReference type="InterPro" id="IPR021049">
    <property type="entry name" value="Phage_T4_Gp40"/>
</dbReference>
<evidence type="ECO:0000313" key="2">
    <source>
        <dbReference type="Proteomes" id="UP000008731"/>
    </source>
</evidence>
<accession>E5EPM0</accession>